<dbReference type="EMBL" id="CM016552">
    <property type="protein sequence ID" value="TKW37758.1"/>
    <property type="molecule type" value="Genomic_DNA"/>
</dbReference>
<gene>
    <name evidence="2" type="ORF">SEVIR_1G068900v2</name>
</gene>
<reference evidence="2" key="1">
    <citation type="submission" date="2019-03" db="EMBL/GenBank/DDBJ databases">
        <title>WGS assembly of Setaria viridis.</title>
        <authorList>
            <person name="Huang P."/>
            <person name="Jenkins J."/>
            <person name="Grimwood J."/>
            <person name="Barry K."/>
            <person name="Healey A."/>
            <person name="Mamidi S."/>
            <person name="Sreedasyam A."/>
            <person name="Shu S."/>
            <person name="Feldman M."/>
            <person name="Wu J."/>
            <person name="Yu Y."/>
            <person name="Chen C."/>
            <person name="Johnson J."/>
            <person name="Rokhsar D."/>
            <person name="Baxter I."/>
            <person name="Schmutz J."/>
            <person name="Brutnell T."/>
            <person name="Kellogg E."/>
        </authorList>
    </citation>
    <scope>NUCLEOTIDE SEQUENCE [LARGE SCALE GENOMIC DNA]</scope>
</reference>
<proteinExistence type="predicted"/>
<evidence type="ECO:0000313" key="2">
    <source>
        <dbReference type="EMBL" id="TKW37758.1"/>
    </source>
</evidence>
<accession>A0A4U6W5D3</accession>
<dbReference type="Gramene" id="TKW37758">
    <property type="protein sequence ID" value="TKW37758"/>
    <property type="gene ID" value="SEVIR_1G068900v2"/>
</dbReference>
<dbReference type="AlphaFoldDB" id="A0A4U6W5D3"/>
<keyword evidence="3" id="KW-1185">Reference proteome</keyword>
<protein>
    <submittedName>
        <fullName evidence="2">Uncharacterized protein</fullName>
    </submittedName>
</protein>
<feature type="region of interest" description="Disordered" evidence="1">
    <location>
        <begin position="1"/>
        <end position="40"/>
    </location>
</feature>
<organism evidence="2 3">
    <name type="scientific">Setaria viridis</name>
    <name type="common">Green bristlegrass</name>
    <name type="synonym">Setaria italica subsp. viridis</name>
    <dbReference type="NCBI Taxonomy" id="4556"/>
    <lineage>
        <taxon>Eukaryota</taxon>
        <taxon>Viridiplantae</taxon>
        <taxon>Streptophyta</taxon>
        <taxon>Embryophyta</taxon>
        <taxon>Tracheophyta</taxon>
        <taxon>Spermatophyta</taxon>
        <taxon>Magnoliopsida</taxon>
        <taxon>Liliopsida</taxon>
        <taxon>Poales</taxon>
        <taxon>Poaceae</taxon>
        <taxon>PACMAD clade</taxon>
        <taxon>Panicoideae</taxon>
        <taxon>Panicodae</taxon>
        <taxon>Paniceae</taxon>
        <taxon>Cenchrinae</taxon>
        <taxon>Setaria</taxon>
    </lineage>
</organism>
<feature type="compositionally biased region" description="Basic and acidic residues" evidence="1">
    <location>
        <begin position="31"/>
        <end position="40"/>
    </location>
</feature>
<dbReference type="Proteomes" id="UP000298652">
    <property type="component" value="Chromosome 1"/>
</dbReference>
<sequence>MEITRDNITSKRHYSSNHCALRTQRRPAPTHQREAQIEAV</sequence>
<evidence type="ECO:0000256" key="1">
    <source>
        <dbReference type="SAM" id="MobiDB-lite"/>
    </source>
</evidence>
<evidence type="ECO:0000313" key="3">
    <source>
        <dbReference type="Proteomes" id="UP000298652"/>
    </source>
</evidence>
<name>A0A4U6W5D3_SETVI</name>